<sequence>MEEWRQCGRWLIDCKVLPPNHRVVWPSAVVFDLAQALRDGVLLCQMLHNLSPGSVDLKQINFRPQMSQIIWWLSTSMQSLQGFETATPSQVMRNEVKRNPHRELMFINVPSVNSLLWNINTDEPGNQS</sequence>
<dbReference type="PANTHER" id="PTHR45818">
    <property type="entry name" value="PROTEIN VAV"/>
    <property type="match status" value="1"/>
</dbReference>
<dbReference type="Pfam" id="PF11971">
    <property type="entry name" value="CAMSAP_CH"/>
    <property type="match status" value="1"/>
</dbReference>
<organism evidence="2 3">
    <name type="scientific">Anabarilius grahami</name>
    <name type="common">Kanglang fish</name>
    <name type="synonym">Barilius grahami</name>
    <dbReference type="NCBI Taxonomy" id="495550"/>
    <lineage>
        <taxon>Eukaryota</taxon>
        <taxon>Metazoa</taxon>
        <taxon>Chordata</taxon>
        <taxon>Craniata</taxon>
        <taxon>Vertebrata</taxon>
        <taxon>Euteleostomi</taxon>
        <taxon>Actinopterygii</taxon>
        <taxon>Neopterygii</taxon>
        <taxon>Teleostei</taxon>
        <taxon>Ostariophysi</taxon>
        <taxon>Cypriniformes</taxon>
        <taxon>Xenocyprididae</taxon>
        <taxon>Xenocypridinae</taxon>
        <taxon>Xenocypridinae incertae sedis</taxon>
        <taxon>Anabarilius</taxon>
    </lineage>
</organism>
<gene>
    <name evidence="2" type="ORF">DPX16_13222</name>
</gene>
<dbReference type="EMBL" id="RJVU01035392">
    <property type="protein sequence ID" value="ROL47507.1"/>
    <property type="molecule type" value="Genomic_DNA"/>
</dbReference>
<dbReference type="SUPFAM" id="SSF47576">
    <property type="entry name" value="Calponin-homology domain, CH-domain"/>
    <property type="match status" value="1"/>
</dbReference>
<dbReference type="PROSITE" id="PS50021">
    <property type="entry name" value="CH"/>
    <property type="match status" value="1"/>
</dbReference>
<evidence type="ECO:0000259" key="1">
    <source>
        <dbReference type="PROSITE" id="PS50021"/>
    </source>
</evidence>
<dbReference type="AlphaFoldDB" id="A0A3N0YMT2"/>
<dbReference type="Proteomes" id="UP000281406">
    <property type="component" value="Unassembled WGS sequence"/>
</dbReference>
<dbReference type="Gene3D" id="1.10.418.10">
    <property type="entry name" value="Calponin-like domain"/>
    <property type="match status" value="1"/>
</dbReference>
<dbReference type="GO" id="GO:0005085">
    <property type="term" value="F:guanyl-nucleotide exchange factor activity"/>
    <property type="evidence" value="ECO:0007669"/>
    <property type="project" value="TreeGrafter"/>
</dbReference>
<dbReference type="OrthoDB" id="5340910at2759"/>
<dbReference type="InterPro" id="IPR001715">
    <property type="entry name" value="CH_dom"/>
</dbReference>
<feature type="domain" description="Calponin-homology (CH)" evidence="1">
    <location>
        <begin position="1"/>
        <end position="111"/>
    </location>
</feature>
<protein>
    <submittedName>
        <fullName evidence="2">Guanine nucleotide exchange factor VAV2</fullName>
    </submittedName>
</protein>
<dbReference type="InterPro" id="IPR022613">
    <property type="entry name" value="CH_CAMSAP_2"/>
</dbReference>
<dbReference type="GO" id="GO:0005737">
    <property type="term" value="C:cytoplasm"/>
    <property type="evidence" value="ECO:0007669"/>
    <property type="project" value="TreeGrafter"/>
</dbReference>
<comment type="caution">
    <text evidence="2">The sequence shown here is derived from an EMBL/GenBank/DDBJ whole genome shotgun (WGS) entry which is preliminary data.</text>
</comment>
<evidence type="ECO:0000313" key="2">
    <source>
        <dbReference type="EMBL" id="ROL47507.1"/>
    </source>
</evidence>
<dbReference type="GO" id="GO:0016477">
    <property type="term" value="P:cell migration"/>
    <property type="evidence" value="ECO:0007669"/>
    <property type="project" value="TreeGrafter"/>
</dbReference>
<name>A0A3N0YMT2_ANAGA</name>
<evidence type="ECO:0000313" key="3">
    <source>
        <dbReference type="Proteomes" id="UP000281406"/>
    </source>
</evidence>
<accession>A0A3N0YMT2</accession>
<keyword evidence="3" id="KW-1185">Reference proteome</keyword>
<dbReference type="PANTHER" id="PTHR45818:SF4">
    <property type="entry name" value="GUANINE NUCLEOTIDE EXCHANGE FACTOR VAV2"/>
    <property type="match status" value="1"/>
</dbReference>
<reference evidence="2 3" key="1">
    <citation type="submission" date="2018-10" db="EMBL/GenBank/DDBJ databases">
        <title>Genome assembly for a Yunnan-Guizhou Plateau 3E fish, Anabarilius grahami (Regan), and its evolutionary and genetic applications.</title>
        <authorList>
            <person name="Jiang W."/>
        </authorList>
    </citation>
    <scope>NUCLEOTIDE SEQUENCE [LARGE SCALE GENOMIC DNA]</scope>
    <source>
        <strain evidence="2">AG-KIZ</strain>
        <tissue evidence="2">Muscle</tissue>
    </source>
</reference>
<dbReference type="InterPro" id="IPR036872">
    <property type="entry name" value="CH_dom_sf"/>
</dbReference>
<proteinExistence type="predicted"/>